<evidence type="ECO:0008006" key="3">
    <source>
        <dbReference type="Google" id="ProtNLM"/>
    </source>
</evidence>
<dbReference type="RefSeq" id="WP_088919586.1">
    <property type="nucleotide sequence ID" value="NZ_CP018632.1"/>
</dbReference>
<dbReference type="InterPro" id="IPR039498">
    <property type="entry name" value="NTP_transf_5"/>
</dbReference>
<dbReference type="EMBL" id="CP018632">
    <property type="protein sequence ID" value="ASJ74567.1"/>
    <property type="molecule type" value="Genomic_DNA"/>
</dbReference>
<dbReference type="Pfam" id="PF14907">
    <property type="entry name" value="NTP_transf_5"/>
    <property type="match status" value="1"/>
</dbReference>
<protein>
    <recommendedName>
        <fullName evidence="3">Nucleotidyltransferase family protein</fullName>
    </recommendedName>
</protein>
<gene>
    <name evidence="1" type="ORF">IMCC3135_22485</name>
</gene>
<proteinExistence type="predicted"/>
<reference evidence="1 2" key="1">
    <citation type="submission" date="2016-12" db="EMBL/GenBank/DDBJ databases">
        <authorList>
            <person name="Song W.-J."/>
            <person name="Kurnit D.M."/>
        </authorList>
    </citation>
    <scope>NUCLEOTIDE SEQUENCE [LARGE SCALE GENOMIC DNA]</scope>
    <source>
        <strain evidence="1 2">IMCC3135</strain>
    </source>
</reference>
<organism evidence="1 2">
    <name type="scientific">Granulosicoccus antarcticus IMCC3135</name>
    <dbReference type="NCBI Taxonomy" id="1192854"/>
    <lineage>
        <taxon>Bacteria</taxon>
        <taxon>Pseudomonadati</taxon>
        <taxon>Pseudomonadota</taxon>
        <taxon>Gammaproteobacteria</taxon>
        <taxon>Chromatiales</taxon>
        <taxon>Granulosicoccaceae</taxon>
        <taxon>Granulosicoccus</taxon>
    </lineage>
</organism>
<keyword evidence="2" id="KW-1185">Reference proteome</keyword>
<evidence type="ECO:0000313" key="2">
    <source>
        <dbReference type="Proteomes" id="UP000250079"/>
    </source>
</evidence>
<dbReference type="AlphaFoldDB" id="A0A2Z2P227"/>
<name>A0A2Z2P227_9GAMM</name>
<dbReference type="Proteomes" id="UP000250079">
    <property type="component" value="Chromosome"/>
</dbReference>
<dbReference type="OrthoDB" id="6387869at2"/>
<accession>A0A2Z2P227</accession>
<sequence length="401" mass="46095">MPQASNHSNILLSEILRTSEKHRLQPTLCDSRIDWSSFLQASGDRLLTPIIARKICTPELSSFIPDDVVGALQMIRDYNLTRNQRLIETFVRIASVLNQGNIRPLPLKGTSLLLYGIYPDQADRIVSDIDILIQPSEVKKALQILKQHDFVQRSNPFLGDKGHWDDRFETIDIDDFRHKPSEQNYHLPPIKEHQDAEFYIEIHTRPCKGHGSMEMELTRLAANSTALDSKNGSLFRRPGLSFTLMHTAHHMLIQDRLMYLGLTDHRHLLDIHHLMGHIVDSGETAELQEMAESTHFNDLSTFALWQCQQTLDVAYQFDFKTSQTGKQWIVNFTAITKNNALQRFRRAWSAINTTITKFFSIKALRHAFGDMPVTKSLPLYTRYQCQRAVHAVTLAVKRKRG</sequence>
<evidence type="ECO:0000313" key="1">
    <source>
        <dbReference type="EMBL" id="ASJ74567.1"/>
    </source>
</evidence>
<dbReference type="KEGG" id="gai:IMCC3135_22485"/>